<organism evidence="3 4">
    <name type="scientific">Demequina litoralis</name>
    <dbReference type="NCBI Taxonomy" id="3051660"/>
    <lineage>
        <taxon>Bacteria</taxon>
        <taxon>Bacillati</taxon>
        <taxon>Actinomycetota</taxon>
        <taxon>Actinomycetes</taxon>
        <taxon>Micrococcales</taxon>
        <taxon>Demequinaceae</taxon>
        <taxon>Demequina</taxon>
    </lineage>
</organism>
<dbReference type="InterPro" id="IPR010985">
    <property type="entry name" value="Ribbon_hlx_hlx"/>
</dbReference>
<name>A0ABT8GDN2_9MICO</name>
<keyword evidence="2" id="KW-1277">Toxin-antitoxin system</keyword>
<dbReference type="RefSeq" id="WP_301135491.1">
    <property type="nucleotide sequence ID" value="NZ_JAUHPW010000011.1"/>
</dbReference>
<dbReference type="SUPFAM" id="SSF47598">
    <property type="entry name" value="Ribbon-helix-helix"/>
    <property type="match status" value="1"/>
</dbReference>
<dbReference type="Gene3D" id="6.10.10.120">
    <property type="entry name" value="Antitoxin ParD1-like"/>
    <property type="match status" value="1"/>
</dbReference>
<evidence type="ECO:0000256" key="1">
    <source>
        <dbReference type="ARBA" id="ARBA00008580"/>
    </source>
</evidence>
<sequence>MATMNVSLPDALKDFVESQVAEGGYGTSSEFVRELIRREQERLRLRALVLDGMTSGEGSVLDAAYFESLRGHARRLADGAA</sequence>
<protein>
    <submittedName>
        <fullName evidence="3">Type II toxin-antitoxin system ParD family antitoxin</fullName>
    </submittedName>
</protein>
<proteinExistence type="inferred from homology"/>
<dbReference type="CDD" id="cd22231">
    <property type="entry name" value="RHH_NikR_HicB-like"/>
    <property type="match status" value="1"/>
</dbReference>
<dbReference type="PANTHER" id="PTHR36582:SF2">
    <property type="entry name" value="ANTITOXIN PARD"/>
    <property type="match status" value="1"/>
</dbReference>
<dbReference type="EMBL" id="JAUHPW010000011">
    <property type="protein sequence ID" value="MDN4476779.1"/>
    <property type="molecule type" value="Genomic_DNA"/>
</dbReference>
<dbReference type="InterPro" id="IPR022789">
    <property type="entry name" value="ParD"/>
</dbReference>
<accession>A0ABT8GDN2</accession>
<dbReference type="InterPro" id="IPR038296">
    <property type="entry name" value="ParD_sf"/>
</dbReference>
<comment type="similarity">
    <text evidence="1">Belongs to the ParD antitoxin family.</text>
</comment>
<keyword evidence="4" id="KW-1185">Reference proteome</keyword>
<evidence type="ECO:0000313" key="4">
    <source>
        <dbReference type="Proteomes" id="UP001172728"/>
    </source>
</evidence>
<dbReference type="Pfam" id="PF03693">
    <property type="entry name" value="ParD_antitoxin"/>
    <property type="match status" value="1"/>
</dbReference>
<dbReference type="PANTHER" id="PTHR36582">
    <property type="entry name" value="ANTITOXIN PARD"/>
    <property type="match status" value="1"/>
</dbReference>
<reference evidence="3" key="1">
    <citation type="submission" date="2023-06" db="EMBL/GenBank/DDBJ databases">
        <title>Sysu t00192.</title>
        <authorList>
            <person name="Gao L."/>
            <person name="Fang B.-Z."/>
            <person name="Li W.-J."/>
        </authorList>
    </citation>
    <scope>NUCLEOTIDE SEQUENCE</scope>
    <source>
        <strain evidence="3">SYSU T00192</strain>
    </source>
</reference>
<gene>
    <name evidence="3" type="ORF">QQX09_13045</name>
</gene>
<comment type="caution">
    <text evidence="3">The sequence shown here is derived from an EMBL/GenBank/DDBJ whole genome shotgun (WGS) entry which is preliminary data.</text>
</comment>
<evidence type="ECO:0000256" key="2">
    <source>
        <dbReference type="ARBA" id="ARBA00022649"/>
    </source>
</evidence>
<dbReference type="NCBIfam" id="TIGR02606">
    <property type="entry name" value="antidote_CC2985"/>
    <property type="match status" value="1"/>
</dbReference>
<dbReference type="Proteomes" id="UP001172728">
    <property type="component" value="Unassembled WGS sequence"/>
</dbReference>
<evidence type="ECO:0000313" key="3">
    <source>
        <dbReference type="EMBL" id="MDN4476779.1"/>
    </source>
</evidence>